<comment type="caution">
    <text evidence="2">The sequence shown here is derived from an EMBL/GenBank/DDBJ whole genome shotgun (WGS) entry which is preliminary data.</text>
</comment>
<gene>
    <name evidence="2" type="ORF">EDM22_15005</name>
</gene>
<feature type="transmembrane region" description="Helical" evidence="1">
    <location>
        <begin position="15"/>
        <end position="41"/>
    </location>
</feature>
<evidence type="ECO:0000256" key="1">
    <source>
        <dbReference type="SAM" id="Phobius"/>
    </source>
</evidence>
<evidence type="ECO:0008006" key="4">
    <source>
        <dbReference type="Google" id="ProtNLM"/>
    </source>
</evidence>
<dbReference type="Proteomes" id="UP000275048">
    <property type="component" value="Unassembled WGS sequence"/>
</dbReference>
<feature type="transmembrane region" description="Helical" evidence="1">
    <location>
        <begin position="303"/>
        <end position="323"/>
    </location>
</feature>
<evidence type="ECO:0000313" key="3">
    <source>
        <dbReference type="Proteomes" id="UP000275048"/>
    </source>
</evidence>
<keyword evidence="3" id="KW-1185">Reference proteome</keyword>
<evidence type="ECO:0000313" key="2">
    <source>
        <dbReference type="EMBL" id="RNB45979.1"/>
    </source>
</evidence>
<protein>
    <recommendedName>
        <fullName evidence="4">ABC transporter permease</fullName>
    </recommendedName>
</protein>
<keyword evidence="1" id="KW-0812">Transmembrane</keyword>
<reference evidence="2 3" key="1">
    <citation type="submission" date="2018-10" db="EMBL/GenBank/DDBJ databases">
        <title>Isolation, diversity and antibacterial activity of antinobacteria from the wheat rhizosphere soil.</title>
        <authorList>
            <person name="Sun T."/>
        </authorList>
    </citation>
    <scope>NUCLEOTIDE SEQUENCE [LARGE SCALE GENOMIC DNA]</scope>
    <source>
        <strain evidence="2 3">SJ-23</strain>
    </source>
</reference>
<keyword evidence="1" id="KW-0472">Membrane</keyword>
<name>A0A3M8A410_9MICO</name>
<organism evidence="2 3">
    <name type="scientific">Agromyces tardus</name>
    <dbReference type="NCBI Taxonomy" id="2583849"/>
    <lineage>
        <taxon>Bacteria</taxon>
        <taxon>Bacillati</taxon>
        <taxon>Actinomycetota</taxon>
        <taxon>Actinomycetes</taxon>
        <taxon>Micrococcales</taxon>
        <taxon>Microbacteriaceae</taxon>
        <taxon>Agromyces</taxon>
    </lineage>
</organism>
<dbReference type="EMBL" id="RHHB01000039">
    <property type="protein sequence ID" value="RNB45979.1"/>
    <property type="molecule type" value="Genomic_DNA"/>
</dbReference>
<feature type="non-terminal residue" evidence="2">
    <location>
        <position position="358"/>
    </location>
</feature>
<proteinExistence type="predicted"/>
<sequence length="358" mass="34806">MAAARLLVARGRARAGVLAGIAAVAVVLAGLGTIVGGLLLAAPVDAVRAGLAAASGADGSLRWQTRLDDDPDAQSDAAAQLLDRLLLPSGAIWERSVQTLPVAATADGRPLQADGADVGAVLLADPAAPHRAQLVDGIWHDDPGAADAATAAGPGAVPATVQADAAAATGVAPGSVLELGGIRLVVVGTWEPAAAGDPAWMGDPLVAGGVADGGAGPFLVADDVVAGLEATAFARWTALPDADAATPDSAVALAAASARVEPALRDEAALGGDGIIRSGALDDTLAELAAGIGAMRAVAPLPLLLLGVAGAISLLRLAALLGTERRGETVLLRARGASATALGRDAAVEAFVVAAPAA</sequence>
<keyword evidence="1" id="KW-1133">Transmembrane helix</keyword>
<accession>A0A3M8A410</accession>
<dbReference type="AlphaFoldDB" id="A0A3M8A410"/>